<feature type="domain" description="Endonuclease/exonuclease/phosphatase" evidence="1">
    <location>
        <begin position="17"/>
        <end position="261"/>
    </location>
</feature>
<dbReference type="Proteomes" id="UP000187085">
    <property type="component" value="Unassembled WGS sequence"/>
</dbReference>
<evidence type="ECO:0000259" key="1">
    <source>
        <dbReference type="Pfam" id="PF03372"/>
    </source>
</evidence>
<keyword evidence="3" id="KW-1185">Reference proteome</keyword>
<dbReference type="EMBL" id="MRDE01000049">
    <property type="protein sequence ID" value="OMH24742.1"/>
    <property type="molecule type" value="Genomic_DNA"/>
</dbReference>
<dbReference type="Gene3D" id="3.60.10.10">
    <property type="entry name" value="Endonuclease/exonuclease/phosphatase"/>
    <property type="match status" value="1"/>
</dbReference>
<reference evidence="2 3" key="1">
    <citation type="submission" date="2016-12" db="EMBL/GenBank/DDBJ databases">
        <title>Draft genome of Tersicoccus phoenicis 1P05MA.</title>
        <authorList>
            <person name="Nakajima Y."/>
            <person name="Yoshizawa S."/>
            <person name="Nakamura K."/>
            <person name="Ogura Y."/>
            <person name="Hayashi T."/>
            <person name="Kogure K."/>
        </authorList>
    </citation>
    <scope>NUCLEOTIDE SEQUENCE [LARGE SCALE GENOMIC DNA]</scope>
    <source>
        <strain evidence="2 3">1p05MA</strain>
    </source>
</reference>
<dbReference type="PANTHER" id="PTHR12121">
    <property type="entry name" value="CARBON CATABOLITE REPRESSOR PROTEIN 4"/>
    <property type="match status" value="1"/>
</dbReference>
<evidence type="ECO:0000313" key="2">
    <source>
        <dbReference type="EMBL" id="OMH24742.1"/>
    </source>
</evidence>
<name>A0A1R1LB32_9MICC</name>
<dbReference type="Pfam" id="PF03372">
    <property type="entry name" value="Exo_endo_phos"/>
    <property type="match status" value="1"/>
</dbReference>
<dbReference type="STRING" id="554083.BKD30_07695"/>
<dbReference type="SUPFAM" id="SSF56219">
    <property type="entry name" value="DNase I-like"/>
    <property type="match status" value="1"/>
</dbReference>
<accession>A0A1R1LB32</accession>
<proteinExistence type="predicted"/>
<dbReference type="CDD" id="cd09083">
    <property type="entry name" value="EEP-1"/>
    <property type="match status" value="1"/>
</dbReference>
<dbReference type="PANTHER" id="PTHR12121:SF36">
    <property type="entry name" value="ENDONUCLEASE_EXONUCLEASE_PHOSPHATASE DOMAIN-CONTAINING PROTEIN"/>
    <property type="match status" value="1"/>
</dbReference>
<evidence type="ECO:0000313" key="3">
    <source>
        <dbReference type="Proteomes" id="UP000187085"/>
    </source>
</evidence>
<comment type="caution">
    <text evidence="2">The sequence shown here is derived from an EMBL/GenBank/DDBJ whole genome shotgun (WGS) entry which is preliminary data.</text>
</comment>
<dbReference type="GO" id="GO:0000175">
    <property type="term" value="F:3'-5'-RNA exonuclease activity"/>
    <property type="evidence" value="ECO:0007669"/>
    <property type="project" value="TreeGrafter"/>
</dbReference>
<dbReference type="InterPro" id="IPR005135">
    <property type="entry name" value="Endo/exonuclease/phosphatase"/>
</dbReference>
<organism evidence="2 3">
    <name type="scientific">Tersicoccus phoenicis</name>
    <dbReference type="NCBI Taxonomy" id="554083"/>
    <lineage>
        <taxon>Bacteria</taxon>
        <taxon>Bacillati</taxon>
        <taxon>Actinomycetota</taxon>
        <taxon>Actinomycetes</taxon>
        <taxon>Micrococcales</taxon>
        <taxon>Micrococcaceae</taxon>
        <taxon>Tersicoccus</taxon>
    </lineage>
</organism>
<protein>
    <recommendedName>
        <fullName evidence="1">Endonuclease/exonuclease/phosphatase domain-containing protein</fullName>
    </recommendedName>
</protein>
<dbReference type="InterPro" id="IPR036691">
    <property type="entry name" value="Endo/exonu/phosph_ase_sf"/>
</dbReference>
<dbReference type="InterPro" id="IPR050410">
    <property type="entry name" value="CCR4/nocturin_mRNA_transcr"/>
</dbReference>
<gene>
    <name evidence="2" type="ORF">BKD30_07695</name>
</gene>
<dbReference type="AlphaFoldDB" id="A0A1R1LB32"/>
<sequence length="284" mass="31227">MADALIGPTLPPEMHVMTFNIRRRMDMTPRPADRWTWRVPAVRTLLHTERPTVLGVQEALPDQAAVLHDALGEGYGVVGHGRRADGRGEGCPLFWDGTRLELVTWRQIALSDRPEVPGSTSWGNMIPRVMVVATLRDRTTSVEFLVVNTHLDHLSRRSRLRSVEAIRRCVLGQPLPGIVTGDLNAGEEAAAIQALFAGGALRDAWRAAGERLTPAWGTVPNYRPPRAGQRRIDWIGVTPDVDVVRTGINDRRFGGRWASDHLPVQAVVRLPAAIASVMPPVTAP</sequence>